<reference evidence="3" key="1">
    <citation type="submission" date="2021-11" db="EMBL/GenBank/DDBJ databases">
        <authorList>
            <person name="Herlambang A."/>
            <person name="Guo Y."/>
            <person name="Takashima Y."/>
            <person name="Nishizawa T."/>
        </authorList>
    </citation>
    <scope>NUCLEOTIDE SEQUENCE</scope>
    <source>
        <strain evidence="3">E1425</strain>
    </source>
</reference>
<dbReference type="SMART" id="SM00175">
    <property type="entry name" value="RAB"/>
    <property type="match status" value="1"/>
</dbReference>
<evidence type="ECO:0000313" key="3">
    <source>
        <dbReference type="EMBL" id="GJJ76502.1"/>
    </source>
</evidence>
<dbReference type="OrthoDB" id="5976022at2759"/>
<dbReference type="EMBL" id="BQFW01000012">
    <property type="protein sequence ID" value="GJJ76502.1"/>
    <property type="molecule type" value="Genomic_DNA"/>
</dbReference>
<dbReference type="Proteomes" id="UP000827284">
    <property type="component" value="Unassembled WGS sequence"/>
</dbReference>
<dbReference type="PROSITE" id="PS51421">
    <property type="entry name" value="RAS"/>
    <property type="match status" value="1"/>
</dbReference>
<dbReference type="PRINTS" id="PR00449">
    <property type="entry name" value="RASTRNSFRMNG"/>
</dbReference>
<reference evidence="3" key="2">
    <citation type="journal article" date="2022" name="Microbiol. Resour. Announc.">
        <title>Whole-Genome Sequence of Entomortierella parvispora E1425, a Mucoromycotan Fungus Associated with Burkholderiaceae-Related Endosymbiotic Bacteria.</title>
        <authorList>
            <person name="Herlambang A."/>
            <person name="Guo Y."/>
            <person name="Takashima Y."/>
            <person name="Narisawa K."/>
            <person name="Ohta H."/>
            <person name="Nishizawa T."/>
        </authorList>
    </citation>
    <scope>NUCLEOTIDE SEQUENCE</scope>
    <source>
        <strain evidence="3">E1425</strain>
    </source>
</reference>
<dbReference type="Pfam" id="PF00071">
    <property type="entry name" value="Ras"/>
    <property type="match status" value="1"/>
</dbReference>
<dbReference type="GO" id="GO:0007165">
    <property type="term" value="P:signal transduction"/>
    <property type="evidence" value="ECO:0007669"/>
    <property type="project" value="InterPro"/>
</dbReference>
<dbReference type="InterPro" id="IPR027417">
    <property type="entry name" value="P-loop_NTPase"/>
</dbReference>
<dbReference type="SMART" id="SM00176">
    <property type="entry name" value="RAN"/>
    <property type="match status" value="1"/>
</dbReference>
<dbReference type="PROSITE" id="PS51419">
    <property type="entry name" value="RAB"/>
    <property type="match status" value="1"/>
</dbReference>
<evidence type="ECO:0000256" key="2">
    <source>
        <dbReference type="ARBA" id="ARBA00023134"/>
    </source>
</evidence>
<evidence type="ECO:0000313" key="4">
    <source>
        <dbReference type="Proteomes" id="UP000827284"/>
    </source>
</evidence>
<proteinExistence type="predicted"/>
<evidence type="ECO:0000256" key="1">
    <source>
        <dbReference type="ARBA" id="ARBA00022741"/>
    </source>
</evidence>
<dbReference type="PANTHER" id="PTHR24070">
    <property type="entry name" value="RAS, DI-RAS, AND RHEB FAMILY MEMBERS OF SMALL GTPASE SUPERFAMILY"/>
    <property type="match status" value="1"/>
</dbReference>
<gene>
    <name evidence="3" type="ORF">EMPS_08861</name>
</gene>
<dbReference type="InterPro" id="IPR001806">
    <property type="entry name" value="Small_GTPase"/>
</dbReference>
<dbReference type="GO" id="GO:0003924">
    <property type="term" value="F:GTPase activity"/>
    <property type="evidence" value="ECO:0007669"/>
    <property type="project" value="InterPro"/>
</dbReference>
<dbReference type="PROSITE" id="PS51420">
    <property type="entry name" value="RHO"/>
    <property type="match status" value="1"/>
</dbReference>
<keyword evidence="1" id="KW-0547">Nucleotide-binding</keyword>
<protein>
    <submittedName>
        <fullName evidence="3">Uncharacterized protein</fullName>
    </submittedName>
</protein>
<dbReference type="InterPro" id="IPR005225">
    <property type="entry name" value="Small_GTP-bd"/>
</dbReference>
<dbReference type="SMART" id="SM00173">
    <property type="entry name" value="RAS"/>
    <property type="match status" value="1"/>
</dbReference>
<dbReference type="InterPro" id="IPR020849">
    <property type="entry name" value="Small_GTPase_Ras-type"/>
</dbReference>
<accession>A0A9P3HHN3</accession>
<dbReference type="SUPFAM" id="SSF52540">
    <property type="entry name" value="P-loop containing nucleoside triphosphate hydrolases"/>
    <property type="match status" value="1"/>
</dbReference>
<dbReference type="AlphaFoldDB" id="A0A9P3HHN3"/>
<keyword evidence="4" id="KW-1185">Reference proteome</keyword>
<dbReference type="CDD" id="cd00876">
    <property type="entry name" value="Ras"/>
    <property type="match status" value="1"/>
</dbReference>
<dbReference type="Gene3D" id="3.40.50.300">
    <property type="entry name" value="P-loop containing nucleotide triphosphate hydrolases"/>
    <property type="match status" value="1"/>
</dbReference>
<name>A0A9P3HHN3_9FUNG</name>
<dbReference type="SMART" id="SM00174">
    <property type="entry name" value="RHO"/>
    <property type="match status" value="1"/>
</dbReference>
<dbReference type="FunFam" id="3.40.50.300:FF:001423">
    <property type="entry name" value="Ras family GTPase"/>
    <property type="match status" value="1"/>
</dbReference>
<keyword evidence="2" id="KW-0342">GTP-binding</keyword>
<comment type="caution">
    <text evidence="3">The sequence shown here is derived from an EMBL/GenBank/DDBJ whole genome shotgun (WGS) entry which is preliminary data.</text>
</comment>
<sequence length="236" mass="26882">MPSQRFSIVVVGDGAVGKSAMTLRFLRDQFHDEYDPTIEDSYCKHVEVDGQEYTLDITDTAGQEEYRGHWNDKFMRAGDGFICVYSIASMGSFQELVGFRNQIWRAKESEEVPIVIAANKSDLEQEREVESATGEEFAKLSNAFYIETSAKTGFNINEMMIELVREIVRSRQREGYADMQDSPYYHEQYGGHGFVEEPQAHLPPTKGYMKNTTPAGPLNNEEVETEESRFCCCSIM</sequence>
<dbReference type="GO" id="GO:0016020">
    <property type="term" value="C:membrane"/>
    <property type="evidence" value="ECO:0007669"/>
    <property type="project" value="InterPro"/>
</dbReference>
<organism evidence="3 4">
    <name type="scientific">Entomortierella parvispora</name>
    <dbReference type="NCBI Taxonomy" id="205924"/>
    <lineage>
        <taxon>Eukaryota</taxon>
        <taxon>Fungi</taxon>
        <taxon>Fungi incertae sedis</taxon>
        <taxon>Mucoromycota</taxon>
        <taxon>Mortierellomycotina</taxon>
        <taxon>Mortierellomycetes</taxon>
        <taxon>Mortierellales</taxon>
        <taxon>Mortierellaceae</taxon>
        <taxon>Entomortierella</taxon>
    </lineage>
</organism>
<dbReference type="NCBIfam" id="TIGR00231">
    <property type="entry name" value="small_GTP"/>
    <property type="match status" value="1"/>
</dbReference>
<dbReference type="GO" id="GO:0005525">
    <property type="term" value="F:GTP binding"/>
    <property type="evidence" value="ECO:0007669"/>
    <property type="project" value="UniProtKB-KW"/>
</dbReference>